<gene>
    <name evidence="2" type="ORF">LX70_00334</name>
</gene>
<organism evidence="2 3">
    <name type="scientific">Albidovulum denitrificans</name>
    <dbReference type="NCBI Taxonomy" id="404881"/>
    <lineage>
        <taxon>Bacteria</taxon>
        <taxon>Pseudomonadati</taxon>
        <taxon>Pseudomonadota</taxon>
        <taxon>Alphaproteobacteria</taxon>
        <taxon>Rhodobacterales</taxon>
        <taxon>Paracoccaceae</taxon>
        <taxon>Albidovulum</taxon>
    </lineage>
</organism>
<evidence type="ECO:0000313" key="3">
    <source>
        <dbReference type="Proteomes" id="UP000238338"/>
    </source>
</evidence>
<dbReference type="OrthoDB" id="7362327at2"/>
<sequence>MKLLDPDHPFFRPVWVRVAVVGLALLWAVVELVFGSPGWAMLFAAAGLYALWVFVSHTRGGGA</sequence>
<protein>
    <recommendedName>
        <fullName evidence="4">DUF3329 domain-containing protein</fullName>
    </recommendedName>
</protein>
<comment type="caution">
    <text evidence="2">The sequence shown here is derived from an EMBL/GenBank/DDBJ whole genome shotgun (WGS) entry which is preliminary data.</text>
</comment>
<dbReference type="Proteomes" id="UP000238338">
    <property type="component" value="Unassembled WGS sequence"/>
</dbReference>
<dbReference type="EMBL" id="PVEP01000001">
    <property type="protein sequence ID" value="PQV58522.1"/>
    <property type="molecule type" value="Genomic_DNA"/>
</dbReference>
<feature type="transmembrane region" description="Helical" evidence="1">
    <location>
        <begin position="36"/>
        <end position="55"/>
    </location>
</feature>
<feature type="transmembrane region" description="Helical" evidence="1">
    <location>
        <begin position="12"/>
        <end position="30"/>
    </location>
</feature>
<accession>A0A2S8SCJ9</accession>
<proteinExistence type="predicted"/>
<evidence type="ECO:0000256" key="1">
    <source>
        <dbReference type="SAM" id="Phobius"/>
    </source>
</evidence>
<dbReference type="RefSeq" id="WP_105512794.1">
    <property type="nucleotide sequence ID" value="NZ_PVEP01000001.1"/>
</dbReference>
<evidence type="ECO:0008006" key="4">
    <source>
        <dbReference type="Google" id="ProtNLM"/>
    </source>
</evidence>
<reference evidence="2 3" key="1">
    <citation type="submission" date="2018-02" db="EMBL/GenBank/DDBJ databases">
        <title>Genomic Encyclopedia of Archaeal and Bacterial Type Strains, Phase II (KMG-II): from individual species to whole genera.</title>
        <authorList>
            <person name="Goeker M."/>
        </authorList>
    </citation>
    <scope>NUCLEOTIDE SEQUENCE [LARGE SCALE GENOMIC DNA]</scope>
    <source>
        <strain evidence="2 3">DSM 18921</strain>
    </source>
</reference>
<keyword evidence="1" id="KW-0472">Membrane</keyword>
<keyword evidence="1" id="KW-0812">Transmembrane</keyword>
<keyword evidence="3" id="KW-1185">Reference proteome</keyword>
<evidence type="ECO:0000313" key="2">
    <source>
        <dbReference type="EMBL" id="PQV58522.1"/>
    </source>
</evidence>
<name>A0A2S8SCJ9_9RHOB</name>
<dbReference type="AlphaFoldDB" id="A0A2S8SCJ9"/>
<keyword evidence="1" id="KW-1133">Transmembrane helix</keyword>